<protein>
    <submittedName>
        <fullName evidence="2">Uncharacterized protein</fullName>
    </submittedName>
</protein>
<evidence type="ECO:0000313" key="2">
    <source>
        <dbReference type="EMBL" id="EJU03188.1"/>
    </source>
</evidence>
<dbReference type="HOGENOM" id="CLU_2885714_0_0_1"/>
<feature type="compositionally biased region" description="Polar residues" evidence="1">
    <location>
        <begin position="13"/>
        <end position="24"/>
    </location>
</feature>
<evidence type="ECO:0000256" key="1">
    <source>
        <dbReference type="SAM" id="MobiDB-lite"/>
    </source>
</evidence>
<name>M5GEF2_DACPD</name>
<reference evidence="2 3" key="1">
    <citation type="journal article" date="2012" name="Science">
        <title>The Paleozoic origin of enzymatic lignin decomposition reconstructed from 31 fungal genomes.</title>
        <authorList>
            <person name="Floudas D."/>
            <person name="Binder M."/>
            <person name="Riley R."/>
            <person name="Barry K."/>
            <person name="Blanchette R.A."/>
            <person name="Henrissat B."/>
            <person name="Martinez A.T."/>
            <person name="Otillar R."/>
            <person name="Spatafora J.W."/>
            <person name="Yadav J.S."/>
            <person name="Aerts A."/>
            <person name="Benoit I."/>
            <person name="Boyd A."/>
            <person name="Carlson A."/>
            <person name="Copeland A."/>
            <person name="Coutinho P.M."/>
            <person name="de Vries R.P."/>
            <person name="Ferreira P."/>
            <person name="Findley K."/>
            <person name="Foster B."/>
            <person name="Gaskell J."/>
            <person name="Glotzer D."/>
            <person name="Gorecki P."/>
            <person name="Heitman J."/>
            <person name="Hesse C."/>
            <person name="Hori C."/>
            <person name="Igarashi K."/>
            <person name="Jurgens J.A."/>
            <person name="Kallen N."/>
            <person name="Kersten P."/>
            <person name="Kohler A."/>
            <person name="Kuees U."/>
            <person name="Kumar T.K.A."/>
            <person name="Kuo A."/>
            <person name="LaButti K."/>
            <person name="Larrondo L.F."/>
            <person name="Lindquist E."/>
            <person name="Ling A."/>
            <person name="Lombard V."/>
            <person name="Lucas S."/>
            <person name="Lundell T."/>
            <person name="Martin R."/>
            <person name="McLaughlin D.J."/>
            <person name="Morgenstern I."/>
            <person name="Morin E."/>
            <person name="Murat C."/>
            <person name="Nagy L.G."/>
            <person name="Nolan M."/>
            <person name="Ohm R.A."/>
            <person name="Patyshakuliyeva A."/>
            <person name="Rokas A."/>
            <person name="Ruiz-Duenas F.J."/>
            <person name="Sabat G."/>
            <person name="Salamov A."/>
            <person name="Samejima M."/>
            <person name="Schmutz J."/>
            <person name="Slot J.C."/>
            <person name="St John F."/>
            <person name="Stenlid J."/>
            <person name="Sun H."/>
            <person name="Sun S."/>
            <person name="Syed K."/>
            <person name="Tsang A."/>
            <person name="Wiebenga A."/>
            <person name="Young D."/>
            <person name="Pisabarro A."/>
            <person name="Eastwood D.C."/>
            <person name="Martin F."/>
            <person name="Cullen D."/>
            <person name="Grigoriev I.V."/>
            <person name="Hibbett D.S."/>
        </authorList>
    </citation>
    <scope>NUCLEOTIDE SEQUENCE [LARGE SCALE GENOMIC DNA]</scope>
    <source>
        <strain evidence="2 3">DJM-731 SS1</strain>
    </source>
</reference>
<sequence>MGLPELLAPRAPKNSTTLSSQSYRCPNPAEHPPVSISDCISPTTTSPPGADRRVNHQRESHKG</sequence>
<feature type="compositionally biased region" description="Polar residues" evidence="1">
    <location>
        <begin position="38"/>
        <end position="47"/>
    </location>
</feature>
<feature type="compositionally biased region" description="Basic and acidic residues" evidence="1">
    <location>
        <begin position="50"/>
        <end position="63"/>
    </location>
</feature>
<feature type="region of interest" description="Disordered" evidence="1">
    <location>
        <begin position="1"/>
        <end position="63"/>
    </location>
</feature>
<organism evidence="2 3">
    <name type="scientific">Dacryopinax primogenitus (strain DJM 731)</name>
    <name type="common">Brown rot fungus</name>
    <dbReference type="NCBI Taxonomy" id="1858805"/>
    <lineage>
        <taxon>Eukaryota</taxon>
        <taxon>Fungi</taxon>
        <taxon>Dikarya</taxon>
        <taxon>Basidiomycota</taxon>
        <taxon>Agaricomycotina</taxon>
        <taxon>Dacrymycetes</taxon>
        <taxon>Dacrymycetales</taxon>
        <taxon>Dacrymycetaceae</taxon>
        <taxon>Dacryopinax</taxon>
    </lineage>
</organism>
<evidence type="ECO:0000313" key="3">
    <source>
        <dbReference type="Proteomes" id="UP000030653"/>
    </source>
</evidence>
<accession>M5GEF2</accession>
<proteinExistence type="predicted"/>
<dbReference type="EMBL" id="JH795860">
    <property type="protein sequence ID" value="EJU03188.1"/>
    <property type="molecule type" value="Genomic_DNA"/>
</dbReference>
<gene>
    <name evidence="2" type="ORF">DACRYDRAFT_21456</name>
</gene>
<dbReference type="RefSeq" id="XP_040630082.1">
    <property type="nucleotide sequence ID" value="XM_040772407.1"/>
</dbReference>
<dbReference type="AlphaFoldDB" id="M5GEF2"/>
<dbReference type="GeneID" id="63687469"/>
<dbReference type="Proteomes" id="UP000030653">
    <property type="component" value="Unassembled WGS sequence"/>
</dbReference>
<keyword evidence="3" id="KW-1185">Reference proteome</keyword>